<reference evidence="1 3" key="1">
    <citation type="submission" date="2016-07" db="EMBL/GenBank/DDBJ databases">
        <title>Pervasive Adenine N6-methylation of Active Genes in Fungi.</title>
        <authorList>
            <consortium name="DOE Joint Genome Institute"/>
            <person name="Mondo S.J."/>
            <person name="Dannebaum R.O."/>
            <person name="Kuo R.C."/>
            <person name="Labutti K."/>
            <person name="Haridas S."/>
            <person name="Kuo A."/>
            <person name="Salamov A."/>
            <person name="Ahrendt S.R."/>
            <person name="Lipzen A."/>
            <person name="Sullivan W."/>
            <person name="Andreopoulos W.B."/>
            <person name="Clum A."/>
            <person name="Lindquist E."/>
            <person name="Daum C."/>
            <person name="Ramamoorthy G.K."/>
            <person name="Gryganskyi A."/>
            <person name="Culley D."/>
            <person name="Magnuson J.K."/>
            <person name="James T.Y."/>
            <person name="O'Malley M.A."/>
            <person name="Stajich J.E."/>
            <person name="Spatafora J.W."/>
            <person name="Visel A."/>
            <person name="Grigoriev I.V."/>
        </authorList>
    </citation>
    <scope>NUCLEOTIDE SEQUENCE [LARGE SCALE GENOMIC DNA]</scope>
    <source>
        <strain evidence="1 3">NRRL 3116</strain>
    </source>
</reference>
<gene>
    <name evidence="2" type="ORF">BCR41DRAFT_375578</name>
    <name evidence="1" type="ORF">BCR41DRAFT_415702</name>
</gene>
<dbReference type="AlphaFoldDB" id="A0A1Y2G6K0"/>
<dbReference type="EMBL" id="MCFF01000071">
    <property type="protein sequence ID" value="ORY98328.1"/>
    <property type="molecule type" value="Genomic_DNA"/>
</dbReference>
<evidence type="ECO:0000313" key="2">
    <source>
        <dbReference type="EMBL" id="ORY98328.1"/>
    </source>
</evidence>
<keyword evidence="3" id="KW-1185">Reference proteome</keyword>
<dbReference type="InParanoid" id="A0A1Y2G6K0"/>
<proteinExistence type="predicted"/>
<organism evidence="1 3">
    <name type="scientific">Lobosporangium transversale</name>
    <dbReference type="NCBI Taxonomy" id="64571"/>
    <lineage>
        <taxon>Eukaryota</taxon>
        <taxon>Fungi</taxon>
        <taxon>Fungi incertae sedis</taxon>
        <taxon>Mucoromycota</taxon>
        <taxon>Mortierellomycotina</taxon>
        <taxon>Mortierellomycetes</taxon>
        <taxon>Mortierellales</taxon>
        <taxon>Mortierellaceae</taxon>
        <taxon>Lobosporangium</taxon>
    </lineage>
</organism>
<sequence length="240" mass="27398">MSLADLCRTQFREAFGEAFGERKQVRDKSITCADLWMKVCLRGRVRICPIIEATQILRHLIATREATTALTPTATTAITAIVTFKSIHGNKNLSVTGWSTSTKPKVQTNFADCIWFNMEKSNADNGYIRHHWPINKKKIKIIIMLSLGIYFYIRSPLYPQLNGKAVFMDKTWTIGRLLYKVTECLNVTIHVDINEPFVVNGAPFPYSVCKHVPNIEHQQKRLGIFHVKDPENVAQPTWHA</sequence>
<dbReference type="OrthoDB" id="431929at2759"/>
<dbReference type="GeneID" id="33568812"/>
<name>A0A1Y2G6K0_9FUNG</name>
<dbReference type="RefSeq" id="XP_021875739.1">
    <property type="nucleotide sequence ID" value="XM_022026969.1"/>
</dbReference>
<evidence type="ECO:0000313" key="1">
    <source>
        <dbReference type="EMBL" id="ORY98327.1"/>
    </source>
</evidence>
<accession>A0A1Y2G6K0</accession>
<comment type="caution">
    <text evidence="1">The sequence shown here is derived from an EMBL/GenBank/DDBJ whole genome shotgun (WGS) entry which is preliminary data.</text>
</comment>
<dbReference type="EMBL" id="MCFF01000071">
    <property type="protein sequence ID" value="ORY98327.1"/>
    <property type="molecule type" value="Genomic_DNA"/>
</dbReference>
<dbReference type="Proteomes" id="UP000193648">
    <property type="component" value="Unassembled WGS sequence"/>
</dbReference>
<evidence type="ECO:0000313" key="3">
    <source>
        <dbReference type="Proteomes" id="UP000193648"/>
    </source>
</evidence>
<protein>
    <submittedName>
        <fullName evidence="1">Uncharacterized protein</fullName>
    </submittedName>
</protein>